<dbReference type="EC" id="3.6.3.24" evidence="7"/>
<dbReference type="SUPFAM" id="SSF52540">
    <property type="entry name" value="P-loop containing nucleoside triphosphate hydrolases"/>
    <property type="match status" value="1"/>
</dbReference>
<dbReference type="Pfam" id="PF08352">
    <property type="entry name" value="oligo_HPY"/>
    <property type="match status" value="1"/>
</dbReference>
<keyword evidence="3" id="KW-0547">Nucleotide-binding</keyword>
<proteinExistence type="inferred from homology"/>
<dbReference type="Pfam" id="PF00005">
    <property type="entry name" value="ABC_tran"/>
    <property type="match status" value="1"/>
</dbReference>
<evidence type="ECO:0000313" key="7">
    <source>
        <dbReference type="EMBL" id="AEG13755.1"/>
    </source>
</evidence>
<evidence type="ECO:0000313" key="8">
    <source>
        <dbReference type="Proteomes" id="UP000009229"/>
    </source>
</evidence>
<dbReference type="CDD" id="cd03257">
    <property type="entry name" value="ABC_NikE_OppD_transporters"/>
    <property type="match status" value="1"/>
</dbReference>
<dbReference type="FunFam" id="3.40.50.300:FF:000016">
    <property type="entry name" value="Oligopeptide ABC transporter ATP-binding component"/>
    <property type="match status" value="1"/>
</dbReference>
<dbReference type="InterPro" id="IPR003439">
    <property type="entry name" value="ABC_transporter-like_ATP-bd"/>
</dbReference>
<dbReference type="GO" id="GO:0055085">
    <property type="term" value="P:transmembrane transport"/>
    <property type="evidence" value="ECO:0007669"/>
    <property type="project" value="UniProtKB-ARBA"/>
</dbReference>
<comment type="similarity">
    <text evidence="1">Belongs to the ABC transporter superfamily.</text>
</comment>
<dbReference type="NCBIfam" id="TIGR01727">
    <property type="entry name" value="oligo_HPY"/>
    <property type="match status" value="1"/>
</dbReference>
<protein>
    <submittedName>
        <fullName evidence="7">Oligopeptide/dipeptide ABC transporter, ATPase subunit</fullName>
        <ecNumber evidence="7">3.6.3.24</ecNumber>
    </submittedName>
</protein>
<dbReference type="EMBL" id="CP002770">
    <property type="protein sequence ID" value="AEG13755.1"/>
    <property type="molecule type" value="Genomic_DNA"/>
</dbReference>
<dbReference type="GO" id="GO:0005524">
    <property type="term" value="F:ATP binding"/>
    <property type="evidence" value="ECO:0007669"/>
    <property type="project" value="UniProtKB-KW"/>
</dbReference>
<dbReference type="Proteomes" id="UP000009229">
    <property type="component" value="Chromosome"/>
</dbReference>
<evidence type="ECO:0000256" key="1">
    <source>
        <dbReference type="ARBA" id="ARBA00005417"/>
    </source>
</evidence>
<dbReference type="InterPro" id="IPR017871">
    <property type="entry name" value="ABC_transporter-like_CS"/>
</dbReference>
<dbReference type="InterPro" id="IPR013563">
    <property type="entry name" value="Oligopep_ABC_C"/>
</dbReference>
<feature type="region of interest" description="Disordered" evidence="5">
    <location>
        <begin position="259"/>
        <end position="285"/>
    </location>
</feature>
<evidence type="ECO:0000259" key="6">
    <source>
        <dbReference type="PROSITE" id="PS50893"/>
    </source>
</evidence>
<organism evidence="7 8">
    <name type="scientific">Desulfofundulus kuznetsovii (strain DSM 6115 / VKM B-1805 / 17)</name>
    <name type="common">Desulfotomaculum kuznetsovii</name>
    <dbReference type="NCBI Taxonomy" id="760568"/>
    <lineage>
        <taxon>Bacteria</taxon>
        <taxon>Bacillati</taxon>
        <taxon>Bacillota</taxon>
        <taxon>Clostridia</taxon>
        <taxon>Eubacteriales</taxon>
        <taxon>Peptococcaceae</taxon>
        <taxon>Desulfofundulus</taxon>
    </lineage>
</organism>
<dbReference type="GO" id="GO:0016887">
    <property type="term" value="F:ATP hydrolysis activity"/>
    <property type="evidence" value="ECO:0007669"/>
    <property type="project" value="InterPro"/>
</dbReference>
<dbReference type="KEGG" id="dku:Desku_0107"/>
<reference evidence="8" key="1">
    <citation type="submission" date="2011-05" db="EMBL/GenBank/DDBJ databases">
        <title>Complete sequence of Desulfotomaculum kuznetsovii DSM 6115.</title>
        <authorList>
            <person name="Lucas S."/>
            <person name="Han J."/>
            <person name="Lapidus A."/>
            <person name="Cheng J.-F."/>
            <person name="Goodwin L."/>
            <person name="Pitluck S."/>
            <person name="Peters L."/>
            <person name="Mikhailova N."/>
            <person name="Lu M."/>
            <person name="Saunders E."/>
            <person name="Han C."/>
            <person name="Tapia R."/>
            <person name="Land M."/>
            <person name="Hauser L."/>
            <person name="Kyrpides N."/>
            <person name="Ivanova N."/>
            <person name="Pagani I."/>
            <person name="Nazina T."/>
            <person name="Ivanova A."/>
            <person name="Parshina S."/>
            <person name="Kuever J."/>
            <person name="Muyzer G."/>
            <person name="Plugge C."/>
            <person name="Stams A."/>
            <person name="Woyke T."/>
        </authorList>
    </citation>
    <scope>NUCLEOTIDE SEQUENCE [LARGE SCALE GENOMIC DNA]</scope>
    <source>
        <strain evidence="8">DSM 6115 / VKM B-1805 / 17</strain>
    </source>
</reference>
<dbReference type="AlphaFoldDB" id="A0AAU8P7X7"/>
<dbReference type="InterPro" id="IPR050319">
    <property type="entry name" value="ABC_transp_ATP-bind"/>
</dbReference>
<gene>
    <name evidence="7" type="ordered locus">Desku_0107</name>
</gene>
<dbReference type="PROSITE" id="PS00211">
    <property type="entry name" value="ABC_TRANSPORTER_1"/>
    <property type="match status" value="1"/>
</dbReference>
<dbReference type="SMART" id="SM00382">
    <property type="entry name" value="AAA"/>
    <property type="match status" value="1"/>
</dbReference>
<dbReference type="GO" id="GO:0015833">
    <property type="term" value="P:peptide transport"/>
    <property type="evidence" value="ECO:0007669"/>
    <property type="project" value="InterPro"/>
</dbReference>
<evidence type="ECO:0000256" key="3">
    <source>
        <dbReference type="ARBA" id="ARBA00022741"/>
    </source>
</evidence>
<dbReference type="InterPro" id="IPR027417">
    <property type="entry name" value="P-loop_NTPase"/>
</dbReference>
<keyword evidence="8" id="KW-1185">Reference proteome</keyword>
<dbReference type="InterPro" id="IPR003593">
    <property type="entry name" value="AAA+_ATPase"/>
</dbReference>
<feature type="domain" description="ABC transporter" evidence="6">
    <location>
        <begin position="4"/>
        <end position="253"/>
    </location>
</feature>
<dbReference type="PROSITE" id="PS50893">
    <property type="entry name" value="ABC_TRANSPORTER_2"/>
    <property type="match status" value="1"/>
</dbReference>
<dbReference type="PANTHER" id="PTHR43776">
    <property type="entry name" value="TRANSPORT ATP-BINDING PROTEIN"/>
    <property type="match status" value="1"/>
</dbReference>
<sequence length="324" mass="35996">MSLLEVRDLVKHYPGKGGILAGRREKVRAVDGVSLSIARGETLGLVGESGCGKSTLGRLVVRLEEPTAGKIFFAGKEITVWTGRKLRELRRRFQIIFQDSSSSLNPRRTVGAIIEEPLANFGVGKEERRQRVRELLTLVGLEPGDASKYPHEFSGGQRQRINIARALALQPELVVCDEPVSSLDVSIRAQILNLLRELKRRLNLSYLFISHDLAAVNYLADRVAVMYLGKIVEILPAEGLVSQARHPYTRALLQAVPEPDPRQRYSQKPVVRGEPPDPASPPPGCRFHPRCPEARDVCRQEEPVLKEVGEGHLVACHFGETCLK</sequence>
<keyword evidence="7" id="KW-0378">Hydrolase</keyword>
<keyword evidence="2" id="KW-0813">Transport</keyword>
<keyword evidence="4" id="KW-0067">ATP-binding</keyword>
<evidence type="ECO:0000256" key="5">
    <source>
        <dbReference type="SAM" id="MobiDB-lite"/>
    </source>
</evidence>
<evidence type="ECO:0000256" key="4">
    <source>
        <dbReference type="ARBA" id="ARBA00022840"/>
    </source>
</evidence>
<name>A0AAU8P7X7_DESK7</name>
<dbReference type="Gene3D" id="3.40.50.300">
    <property type="entry name" value="P-loop containing nucleotide triphosphate hydrolases"/>
    <property type="match status" value="1"/>
</dbReference>
<accession>A0AAU8P7X7</accession>
<evidence type="ECO:0000256" key="2">
    <source>
        <dbReference type="ARBA" id="ARBA00022448"/>
    </source>
</evidence>